<evidence type="ECO:0000313" key="2">
    <source>
        <dbReference type="EMBL" id="KAH1108201.1"/>
    </source>
</evidence>
<organism evidence="2 3">
    <name type="scientific">Gossypium stocksii</name>
    <dbReference type="NCBI Taxonomy" id="47602"/>
    <lineage>
        <taxon>Eukaryota</taxon>
        <taxon>Viridiplantae</taxon>
        <taxon>Streptophyta</taxon>
        <taxon>Embryophyta</taxon>
        <taxon>Tracheophyta</taxon>
        <taxon>Spermatophyta</taxon>
        <taxon>Magnoliopsida</taxon>
        <taxon>eudicotyledons</taxon>
        <taxon>Gunneridae</taxon>
        <taxon>Pentapetalae</taxon>
        <taxon>rosids</taxon>
        <taxon>malvids</taxon>
        <taxon>Malvales</taxon>
        <taxon>Malvaceae</taxon>
        <taxon>Malvoideae</taxon>
        <taxon>Gossypium</taxon>
    </lineage>
</organism>
<dbReference type="EMBL" id="JAIQCV010000004">
    <property type="protein sequence ID" value="KAH1108201.1"/>
    <property type="molecule type" value="Genomic_DNA"/>
</dbReference>
<evidence type="ECO:0000313" key="3">
    <source>
        <dbReference type="Proteomes" id="UP000828251"/>
    </source>
</evidence>
<comment type="caution">
    <text evidence="2">The sequence shown here is derived from an EMBL/GenBank/DDBJ whole genome shotgun (WGS) entry which is preliminary data.</text>
</comment>
<protein>
    <recommendedName>
        <fullName evidence="4">Transposase MuDR plant domain-containing protein</fullName>
    </recommendedName>
</protein>
<feature type="region of interest" description="Disordered" evidence="1">
    <location>
        <begin position="1"/>
        <end position="46"/>
    </location>
</feature>
<sequence length="222" mass="24646">MLNMRVKVDGEGDNEEVESDSEGDLEKVESSGEGDVGEVQTDGEGVFATDIEVDEYIGMESGGHISLGSTVREDNDSEVATDEYAGDFATLDGVDNVADEYVGNFTTLDRVDNVTDEYACDFATSDRLDNVAATSSGEEGDGNEIEVWDSNEHRSLVGSEKEEEHEDGERRRSKFLLYNAKLKFSLGMLFKDGKQFKSAIQKYSKECRRQLKFIKMNRKGLL</sequence>
<reference evidence="2 3" key="1">
    <citation type="journal article" date="2021" name="Plant Biotechnol. J.">
        <title>Multi-omics assisted identification of the key and species-specific regulatory components of drought-tolerant mechanisms in Gossypium stocksii.</title>
        <authorList>
            <person name="Yu D."/>
            <person name="Ke L."/>
            <person name="Zhang D."/>
            <person name="Wu Y."/>
            <person name="Sun Y."/>
            <person name="Mei J."/>
            <person name="Sun J."/>
            <person name="Sun Y."/>
        </authorList>
    </citation>
    <scope>NUCLEOTIDE SEQUENCE [LARGE SCALE GENOMIC DNA]</scope>
    <source>
        <strain evidence="3">cv. E1</strain>
        <tissue evidence="2">Leaf</tissue>
    </source>
</reference>
<evidence type="ECO:0008006" key="4">
    <source>
        <dbReference type="Google" id="ProtNLM"/>
    </source>
</evidence>
<keyword evidence="3" id="KW-1185">Reference proteome</keyword>
<dbReference type="AlphaFoldDB" id="A0A9D3W3P3"/>
<proteinExistence type="predicted"/>
<accession>A0A9D3W3P3</accession>
<dbReference type="OrthoDB" id="1001392at2759"/>
<feature type="compositionally biased region" description="Basic and acidic residues" evidence="1">
    <location>
        <begin position="1"/>
        <end position="10"/>
    </location>
</feature>
<dbReference type="Proteomes" id="UP000828251">
    <property type="component" value="Unassembled WGS sequence"/>
</dbReference>
<gene>
    <name evidence="2" type="ORF">J1N35_011969</name>
</gene>
<evidence type="ECO:0000256" key="1">
    <source>
        <dbReference type="SAM" id="MobiDB-lite"/>
    </source>
</evidence>
<name>A0A9D3W3P3_9ROSI</name>
<feature type="compositionally biased region" description="Acidic residues" evidence="1">
    <location>
        <begin position="11"/>
        <end position="23"/>
    </location>
</feature>